<dbReference type="Proteomes" id="UP000007266">
    <property type="component" value="Linkage group 8"/>
</dbReference>
<dbReference type="Pfam" id="PF14989">
    <property type="entry name" value="CCDC32"/>
    <property type="match status" value="1"/>
</dbReference>
<evidence type="ECO:0000256" key="1">
    <source>
        <dbReference type="SAM" id="MobiDB-lite"/>
    </source>
</evidence>
<keyword evidence="3" id="KW-1185">Reference proteome</keyword>
<evidence type="ECO:0000313" key="3">
    <source>
        <dbReference type="Proteomes" id="UP000007266"/>
    </source>
</evidence>
<reference evidence="2 3" key="1">
    <citation type="journal article" date="2008" name="Nature">
        <title>The genome of the model beetle and pest Tribolium castaneum.</title>
        <authorList>
            <consortium name="Tribolium Genome Sequencing Consortium"/>
            <person name="Richards S."/>
            <person name="Gibbs R.A."/>
            <person name="Weinstock G.M."/>
            <person name="Brown S.J."/>
            <person name="Denell R."/>
            <person name="Beeman R.W."/>
            <person name="Gibbs R."/>
            <person name="Beeman R.W."/>
            <person name="Brown S.J."/>
            <person name="Bucher G."/>
            <person name="Friedrich M."/>
            <person name="Grimmelikhuijzen C.J."/>
            <person name="Klingler M."/>
            <person name="Lorenzen M."/>
            <person name="Richards S."/>
            <person name="Roth S."/>
            <person name="Schroder R."/>
            <person name="Tautz D."/>
            <person name="Zdobnov E.M."/>
            <person name="Muzny D."/>
            <person name="Gibbs R.A."/>
            <person name="Weinstock G.M."/>
            <person name="Attaway T."/>
            <person name="Bell S."/>
            <person name="Buhay C.J."/>
            <person name="Chandrabose M.N."/>
            <person name="Chavez D."/>
            <person name="Clerk-Blankenburg K.P."/>
            <person name="Cree A."/>
            <person name="Dao M."/>
            <person name="Davis C."/>
            <person name="Chacko J."/>
            <person name="Dinh H."/>
            <person name="Dugan-Rocha S."/>
            <person name="Fowler G."/>
            <person name="Garner T.T."/>
            <person name="Garnes J."/>
            <person name="Gnirke A."/>
            <person name="Hawes A."/>
            <person name="Hernandez J."/>
            <person name="Hines S."/>
            <person name="Holder M."/>
            <person name="Hume J."/>
            <person name="Jhangiani S.N."/>
            <person name="Joshi V."/>
            <person name="Khan Z.M."/>
            <person name="Jackson L."/>
            <person name="Kovar C."/>
            <person name="Kowis A."/>
            <person name="Lee S."/>
            <person name="Lewis L.R."/>
            <person name="Margolis J."/>
            <person name="Morgan M."/>
            <person name="Nazareth L.V."/>
            <person name="Nguyen N."/>
            <person name="Okwuonu G."/>
            <person name="Parker D."/>
            <person name="Richards S."/>
            <person name="Ruiz S.J."/>
            <person name="Santibanez J."/>
            <person name="Savard J."/>
            <person name="Scherer S.E."/>
            <person name="Schneider B."/>
            <person name="Sodergren E."/>
            <person name="Tautz D."/>
            <person name="Vattahil S."/>
            <person name="Villasana D."/>
            <person name="White C.S."/>
            <person name="Wright R."/>
            <person name="Park Y."/>
            <person name="Beeman R.W."/>
            <person name="Lord J."/>
            <person name="Oppert B."/>
            <person name="Lorenzen M."/>
            <person name="Brown S."/>
            <person name="Wang L."/>
            <person name="Savard J."/>
            <person name="Tautz D."/>
            <person name="Richards S."/>
            <person name="Weinstock G."/>
            <person name="Gibbs R.A."/>
            <person name="Liu Y."/>
            <person name="Worley K."/>
            <person name="Weinstock G."/>
            <person name="Elsik C.G."/>
            <person name="Reese J.T."/>
            <person name="Elhaik E."/>
            <person name="Landan G."/>
            <person name="Graur D."/>
            <person name="Arensburger P."/>
            <person name="Atkinson P."/>
            <person name="Beeman R.W."/>
            <person name="Beidler J."/>
            <person name="Brown S.J."/>
            <person name="Demuth J.P."/>
            <person name="Drury D.W."/>
            <person name="Du Y.Z."/>
            <person name="Fujiwara H."/>
            <person name="Lorenzen M."/>
            <person name="Maselli V."/>
            <person name="Osanai M."/>
            <person name="Park Y."/>
            <person name="Robertson H.M."/>
            <person name="Tu Z."/>
            <person name="Wang J.J."/>
            <person name="Wang S."/>
            <person name="Richards S."/>
            <person name="Song H."/>
            <person name="Zhang L."/>
            <person name="Sodergren E."/>
            <person name="Werner D."/>
            <person name="Stanke M."/>
            <person name="Morgenstern B."/>
            <person name="Solovyev V."/>
            <person name="Kosarev P."/>
            <person name="Brown G."/>
            <person name="Chen H.C."/>
            <person name="Ermolaeva O."/>
            <person name="Hlavina W."/>
            <person name="Kapustin Y."/>
            <person name="Kiryutin B."/>
            <person name="Kitts P."/>
            <person name="Maglott D."/>
            <person name="Pruitt K."/>
            <person name="Sapojnikov V."/>
            <person name="Souvorov A."/>
            <person name="Mackey A.J."/>
            <person name="Waterhouse R.M."/>
            <person name="Wyder S."/>
            <person name="Zdobnov E.M."/>
            <person name="Zdobnov E.M."/>
            <person name="Wyder S."/>
            <person name="Kriventseva E.V."/>
            <person name="Kadowaki T."/>
            <person name="Bork P."/>
            <person name="Aranda M."/>
            <person name="Bao R."/>
            <person name="Beermann A."/>
            <person name="Berns N."/>
            <person name="Bolognesi R."/>
            <person name="Bonneton F."/>
            <person name="Bopp D."/>
            <person name="Brown S.J."/>
            <person name="Bucher G."/>
            <person name="Butts T."/>
            <person name="Chaumot A."/>
            <person name="Denell R.E."/>
            <person name="Ferrier D.E."/>
            <person name="Friedrich M."/>
            <person name="Gordon C.M."/>
            <person name="Jindra M."/>
            <person name="Klingler M."/>
            <person name="Lan Q."/>
            <person name="Lattorff H.M."/>
            <person name="Laudet V."/>
            <person name="von Levetsow C."/>
            <person name="Liu Z."/>
            <person name="Lutz R."/>
            <person name="Lynch J.A."/>
            <person name="da Fonseca R.N."/>
            <person name="Posnien N."/>
            <person name="Reuter R."/>
            <person name="Roth S."/>
            <person name="Savard J."/>
            <person name="Schinko J.B."/>
            <person name="Schmitt C."/>
            <person name="Schoppmeier M."/>
            <person name="Schroder R."/>
            <person name="Shippy T.D."/>
            <person name="Simonnet F."/>
            <person name="Marques-Souza H."/>
            <person name="Tautz D."/>
            <person name="Tomoyasu Y."/>
            <person name="Trauner J."/>
            <person name="Van der Zee M."/>
            <person name="Vervoort M."/>
            <person name="Wittkopp N."/>
            <person name="Wimmer E.A."/>
            <person name="Yang X."/>
            <person name="Jones A.K."/>
            <person name="Sattelle D.B."/>
            <person name="Ebert P.R."/>
            <person name="Nelson D."/>
            <person name="Scott J.G."/>
            <person name="Beeman R.W."/>
            <person name="Muthukrishnan S."/>
            <person name="Kramer K.J."/>
            <person name="Arakane Y."/>
            <person name="Beeman R.W."/>
            <person name="Zhu Q."/>
            <person name="Hogenkamp D."/>
            <person name="Dixit R."/>
            <person name="Oppert B."/>
            <person name="Jiang H."/>
            <person name="Zou Z."/>
            <person name="Marshall J."/>
            <person name="Elpidina E."/>
            <person name="Vinokurov K."/>
            <person name="Oppert C."/>
            <person name="Zou Z."/>
            <person name="Evans J."/>
            <person name="Lu Z."/>
            <person name="Zhao P."/>
            <person name="Sumathipala N."/>
            <person name="Altincicek B."/>
            <person name="Vilcinskas A."/>
            <person name="Williams M."/>
            <person name="Hultmark D."/>
            <person name="Hetru C."/>
            <person name="Jiang H."/>
            <person name="Grimmelikhuijzen C.J."/>
            <person name="Hauser F."/>
            <person name="Cazzamali G."/>
            <person name="Williamson M."/>
            <person name="Park Y."/>
            <person name="Li B."/>
            <person name="Tanaka Y."/>
            <person name="Predel R."/>
            <person name="Neupert S."/>
            <person name="Schachtner J."/>
            <person name="Verleyen P."/>
            <person name="Raible F."/>
            <person name="Bork P."/>
            <person name="Friedrich M."/>
            <person name="Walden K.K."/>
            <person name="Robertson H.M."/>
            <person name="Angeli S."/>
            <person name="Foret S."/>
            <person name="Bucher G."/>
            <person name="Schuetz S."/>
            <person name="Maleszka R."/>
            <person name="Wimmer E.A."/>
            <person name="Beeman R.W."/>
            <person name="Lorenzen M."/>
            <person name="Tomoyasu Y."/>
            <person name="Miller S.C."/>
            <person name="Grossmann D."/>
            <person name="Bucher G."/>
        </authorList>
    </citation>
    <scope>NUCLEOTIDE SEQUENCE [LARGE SCALE GENOMIC DNA]</scope>
    <source>
        <strain evidence="2 3">Georgia GA2</strain>
    </source>
</reference>
<organism evidence="2 3">
    <name type="scientific">Tribolium castaneum</name>
    <name type="common">Red flour beetle</name>
    <dbReference type="NCBI Taxonomy" id="7070"/>
    <lineage>
        <taxon>Eukaryota</taxon>
        <taxon>Metazoa</taxon>
        <taxon>Ecdysozoa</taxon>
        <taxon>Arthropoda</taxon>
        <taxon>Hexapoda</taxon>
        <taxon>Insecta</taxon>
        <taxon>Pterygota</taxon>
        <taxon>Neoptera</taxon>
        <taxon>Endopterygota</taxon>
        <taxon>Coleoptera</taxon>
        <taxon>Polyphaga</taxon>
        <taxon>Cucujiformia</taxon>
        <taxon>Tenebrionidae</taxon>
        <taxon>Tenebrionidae incertae sedis</taxon>
        <taxon>Tribolium</taxon>
    </lineage>
</organism>
<name>D6WWG0_TRICA</name>
<sequence>MDPWGSAGNEPTVVESRFEDNFVPSVRDTLPDSDQYLATLEKRLRDIKNDPDFLKQLRAKREACLQNLLNGETQFERDDDLDAPVNNSP</sequence>
<feature type="region of interest" description="Disordered" evidence="1">
    <location>
        <begin position="70"/>
        <end position="89"/>
    </location>
</feature>
<dbReference type="STRING" id="7070.D6WWG0"/>
<dbReference type="EMBL" id="KQ971361">
    <property type="protein sequence ID" value="EFA08712.1"/>
    <property type="molecule type" value="Genomic_DNA"/>
</dbReference>
<dbReference type="AlphaFoldDB" id="D6WWG0"/>
<proteinExistence type="predicted"/>
<dbReference type="HOGENOM" id="CLU_2457723_0_0_1"/>
<accession>D6WWG0</accession>
<dbReference type="InterPro" id="IPR028039">
    <property type="entry name" value="CCDC32"/>
</dbReference>
<gene>
    <name evidence="2" type="primary">GLEAN_06383</name>
    <name evidence="2" type="ORF">TcasGA2_TC006383</name>
</gene>
<dbReference type="InParanoid" id="D6WWG0"/>
<protein>
    <submittedName>
        <fullName evidence="2">Uncharacterized protein</fullName>
    </submittedName>
</protein>
<dbReference type="PhylomeDB" id="D6WWG0"/>
<evidence type="ECO:0000313" key="2">
    <source>
        <dbReference type="EMBL" id="EFA08712.1"/>
    </source>
</evidence>
<reference evidence="2 3" key="2">
    <citation type="journal article" date="2010" name="Nucleic Acids Res.">
        <title>BeetleBase in 2010: revisions to provide comprehensive genomic information for Tribolium castaneum.</title>
        <authorList>
            <person name="Kim H.S."/>
            <person name="Murphy T."/>
            <person name="Xia J."/>
            <person name="Caragea D."/>
            <person name="Park Y."/>
            <person name="Beeman R.W."/>
            <person name="Lorenzen M.D."/>
            <person name="Butcher S."/>
            <person name="Manak J.R."/>
            <person name="Brown S.J."/>
        </authorList>
    </citation>
    <scope>GENOME REANNOTATION</scope>
    <source>
        <strain evidence="2 3">Georgia GA2</strain>
    </source>
</reference>